<dbReference type="GeneID" id="30202073"/>
<organism evidence="1 2">
    <name type="scientific">Wickerhamomyces anomalus (strain ATCC 58044 / CBS 1984 / NCYC 433 / NRRL Y-366-8)</name>
    <name type="common">Yeast</name>
    <name type="synonym">Hansenula anomala</name>
    <dbReference type="NCBI Taxonomy" id="683960"/>
    <lineage>
        <taxon>Eukaryota</taxon>
        <taxon>Fungi</taxon>
        <taxon>Dikarya</taxon>
        <taxon>Ascomycota</taxon>
        <taxon>Saccharomycotina</taxon>
        <taxon>Saccharomycetes</taxon>
        <taxon>Phaffomycetales</taxon>
        <taxon>Wickerhamomycetaceae</taxon>
        <taxon>Wickerhamomyces</taxon>
    </lineage>
</organism>
<keyword evidence="2" id="KW-1185">Reference proteome</keyword>
<evidence type="ECO:0000313" key="1">
    <source>
        <dbReference type="EMBL" id="ODQ60430.1"/>
    </source>
</evidence>
<protein>
    <submittedName>
        <fullName evidence="1">Uncharacterized protein</fullName>
    </submittedName>
</protein>
<dbReference type="Proteomes" id="UP000094112">
    <property type="component" value="Unassembled WGS sequence"/>
</dbReference>
<proteinExistence type="predicted"/>
<dbReference type="RefSeq" id="XP_019039637.1">
    <property type="nucleotide sequence ID" value="XM_019184827.1"/>
</dbReference>
<dbReference type="AlphaFoldDB" id="A0A1E3P573"/>
<evidence type="ECO:0000313" key="2">
    <source>
        <dbReference type="Proteomes" id="UP000094112"/>
    </source>
</evidence>
<dbReference type="EMBL" id="KV454210">
    <property type="protein sequence ID" value="ODQ60430.1"/>
    <property type="molecule type" value="Genomic_DNA"/>
</dbReference>
<sequence>MNVNWLVRKVDVLFLVTCGYIYMSFFVEEGEKEDVINDSRSLTLQSKIKKDLRISLIQIGEDEYLFNANVSEDLHINMILSYNNYLPEIQFPVHSSQLLTMIGVTNPTPLQQKVTRLQQEVTEKFKVLMLQRNRDFVFKQSTQYNTYKSFREFSGNLMIPIFYKKFQQNTSSTKVDSQSENDEDVSSESDLEELADNFAAMEFSLPIKKELDIGAIPEPTEKQEKKADIEYPDVPFGGKSLEFKGIGGHPFGRSLN</sequence>
<gene>
    <name evidence="1" type="ORF">WICANDRAFT_79028</name>
</gene>
<accession>A0A1E3P573</accession>
<name>A0A1E3P573_WICAA</name>
<reference evidence="1 2" key="1">
    <citation type="journal article" date="2016" name="Proc. Natl. Acad. Sci. U.S.A.">
        <title>Comparative genomics of biotechnologically important yeasts.</title>
        <authorList>
            <person name="Riley R."/>
            <person name="Haridas S."/>
            <person name="Wolfe K.H."/>
            <person name="Lopes M.R."/>
            <person name="Hittinger C.T."/>
            <person name="Goeker M."/>
            <person name="Salamov A.A."/>
            <person name="Wisecaver J.H."/>
            <person name="Long T.M."/>
            <person name="Calvey C.H."/>
            <person name="Aerts A.L."/>
            <person name="Barry K.W."/>
            <person name="Choi C."/>
            <person name="Clum A."/>
            <person name="Coughlan A.Y."/>
            <person name="Deshpande S."/>
            <person name="Douglass A.P."/>
            <person name="Hanson S.J."/>
            <person name="Klenk H.-P."/>
            <person name="LaButti K.M."/>
            <person name="Lapidus A."/>
            <person name="Lindquist E.A."/>
            <person name="Lipzen A.M."/>
            <person name="Meier-Kolthoff J.P."/>
            <person name="Ohm R.A."/>
            <person name="Otillar R.P."/>
            <person name="Pangilinan J.L."/>
            <person name="Peng Y."/>
            <person name="Rokas A."/>
            <person name="Rosa C.A."/>
            <person name="Scheuner C."/>
            <person name="Sibirny A.A."/>
            <person name="Slot J.C."/>
            <person name="Stielow J.B."/>
            <person name="Sun H."/>
            <person name="Kurtzman C.P."/>
            <person name="Blackwell M."/>
            <person name="Grigoriev I.V."/>
            <person name="Jeffries T.W."/>
        </authorList>
    </citation>
    <scope>NUCLEOTIDE SEQUENCE [LARGE SCALE GENOMIC DNA]</scope>
    <source>
        <strain evidence="2">ATCC 58044 / CBS 1984 / NCYC 433 / NRRL Y-366-8</strain>
    </source>
</reference>